<reference evidence="4" key="2">
    <citation type="submission" date="2019-11" db="UniProtKB">
        <authorList>
            <consortium name="WormBaseParasite"/>
        </authorList>
    </citation>
    <scope>IDENTIFICATION</scope>
</reference>
<gene>
    <name evidence="2" type="ORF">MCOS_LOCUS859</name>
</gene>
<dbReference type="STRING" id="53468.A0A0R3U2X1"/>
<feature type="compositionally biased region" description="Low complexity" evidence="1">
    <location>
        <begin position="103"/>
        <end position="112"/>
    </location>
</feature>
<feature type="compositionally biased region" description="Basic and acidic residues" evidence="1">
    <location>
        <begin position="558"/>
        <end position="570"/>
    </location>
</feature>
<feature type="compositionally biased region" description="Polar residues" evidence="1">
    <location>
        <begin position="585"/>
        <end position="594"/>
    </location>
</feature>
<feature type="compositionally biased region" description="Polar residues" evidence="1">
    <location>
        <begin position="604"/>
        <end position="622"/>
    </location>
</feature>
<feature type="compositionally biased region" description="Basic residues" evidence="1">
    <location>
        <begin position="422"/>
        <end position="436"/>
    </location>
</feature>
<proteinExistence type="predicted"/>
<accession>A0A0R3U2X1</accession>
<feature type="region of interest" description="Disordered" evidence="1">
    <location>
        <begin position="515"/>
        <end position="624"/>
    </location>
</feature>
<feature type="region of interest" description="Disordered" evidence="1">
    <location>
        <begin position="700"/>
        <end position="731"/>
    </location>
</feature>
<feature type="compositionally biased region" description="Basic and acidic residues" evidence="1">
    <location>
        <begin position="527"/>
        <end position="551"/>
    </location>
</feature>
<organism evidence="4">
    <name type="scientific">Mesocestoides corti</name>
    <name type="common">Flatworm</name>
    <dbReference type="NCBI Taxonomy" id="53468"/>
    <lineage>
        <taxon>Eukaryota</taxon>
        <taxon>Metazoa</taxon>
        <taxon>Spiralia</taxon>
        <taxon>Lophotrochozoa</taxon>
        <taxon>Platyhelminthes</taxon>
        <taxon>Cestoda</taxon>
        <taxon>Eucestoda</taxon>
        <taxon>Cyclophyllidea</taxon>
        <taxon>Mesocestoididae</taxon>
        <taxon>Mesocestoides</taxon>
    </lineage>
</organism>
<feature type="region of interest" description="Disordered" evidence="1">
    <location>
        <begin position="27"/>
        <end position="400"/>
    </location>
</feature>
<dbReference type="Proteomes" id="UP000267029">
    <property type="component" value="Unassembled WGS sequence"/>
</dbReference>
<feature type="region of interest" description="Disordered" evidence="1">
    <location>
        <begin position="422"/>
        <end position="478"/>
    </location>
</feature>
<feature type="compositionally biased region" description="Basic residues" evidence="1">
    <location>
        <begin position="235"/>
        <end position="247"/>
    </location>
</feature>
<feature type="compositionally biased region" description="Basic residues" evidence="1">
    <location>
        <begin position="262"/>
        <end position="271"/>
    </location>
</feature>
<feature type="compositionally biased region" description="Acidic residues" evidence="1">
    <location>
        <begin position="162"/>
        <end position="184"/>
    </location>
</feature>
<dbReference type="OrthoDB" id="6275763at2759"/>
<protein>
    <submittedName>
        <fullName evidence="4">Bromo domain-containing protein</fullName>
    </submittedName>
</protein>
<feature type="compositionally biased region" description="Basic residues" evidence="1">
    <location>
        <begin position="338"/>
        <end position="354"/>
    </location>
</feature>
<name>A0A0R3U2X1_MESCO</name>
<dbReference type="EMBL" id="UXSR01000088">
    <property type="protein sequence ID" value="VDD74856.1"/>
    <property type="molecule type" value="Genomic_DNA"/>
</dbReference>
<feature type="compositionally biased region" description="Basic and acidic residues" evidence="1">
    <location>
        <begin position="69"/>
        <end position="81"/>
    </location>
</feature>
<reference evidence="2 3" key="1">
    <citation type="submission" date="2018-10" db="EMBL/GenBank/DDBJ databases">
        <authorList>
            <consortium name="Pathogen Informatics"/>
        </authorList>
    </citation>
    <scope>NUCLEOTIDE SEQUENCE [LARGE SCALE GENOMIC DNA]</scope>
</reference>
<dbReference type="WBParaSite" id="MCU_004475-RA">
    <property type="protein sequence ID" value="MCU_004475-RA"/>
    <property type="gene ID" value="MCU_004475"/>
</dbReference>
<evidence type="ECO:0000256" key="1">
    <source>
        <dbReference type="SAM" id="MobiDB-lite"/>
    </source>
</evidence>
<feature type="compositionally biased region" description="Basic and acidic residues" evidence="1">
    <location>
        <begin position="383"/>
        <end position="394"/>
    </location>
</feature>
<evidence type="ECO:0000313" key="4">
    <source>
        <dbReference type="WBParaSite" id="MCU_004475-RA"/>
    </source>
</evidence>
<evidence type="ECO:0000313" key="2">
    <source>
        <dbReference type="EMBL" id="VDD74856.1"/>
    </source>
</evidence>
<sequence>MAAAIGRLAAMGTKTGGKLAVKTVGKKGGKKFAKDLGKSGKGKGLKNVLGGKKGGSPKQIMGGNKSGFKKLEGVSKTKGSEMKGITGKKAGMKSKLEGKSAKMKSSSLQMKSSRSKMKSNKSDGRKSPGSSKSKGKSKGADKVKNKKANRKEKSMKSAMDLTNEDETEVTEDVRETEEEDDEITGTDYDTERSEIESTSFESRKEKKLKMGKKKVKAKNMGLSDEDSVKTYETKKKAKGRQKNKRNKKGDTFEEESEETKSVKKKDAKNKRREKESDNKRKLSFIFKKNSKDDLSDTDMESVKRSSTNRRSTFEKKRPKVESVGSDSEDGHPNEINTKRKGSFQRSWVKKRGSHKYSVDSEVDDRSTKIKRRDDMTDDGDTETATHVELSDDLKHRKSSRVKNSKILELDSEFESSFLRDRKQRNSKKINVSRHSRTALNHSPSEDESATNVSDMHSRKKSHNEIGRRNEIEDDSNAGGCMYVNELCKAIQRFTTNNEGVDVERLINTLVDVARGPGDAASRKKSLAKQDDVSDHKRNPAGDANHNRESQRKSKRESRRSTKREFPEKKRSSLNQTMPGGEKGESTNQNITSENNAKESDSKHCGTQPNADSSPPQAKSGNNCDDLIDRDFNMMLFRVAKELIMDEYTKARKPEAEENDEWLRAFEMVIKFDNAKDIRASQLKHEEMKLESKYLKKGQAKHFKRSGLGGESGGSRKPHENGEVADDCTGGFREEGTYQRRSKLDHLYDLIYALRGAPRKASAKQMNQALPSNVDQSQSAQLVPVYMPWELPQITDPYSAYYTDAYCYDTNGYYPQC</sequence>
<keyword evidence="3" id="KW-1185">Reference proteome</keyword>
<dbReference type="AlphaFoldDB" id="A0A0R3U2X1"/>
<evidence type="ECO:0000313" key="3">
    <source>
        <dbReference type="Proteomes" id="UP000267029"/>
    </source>
</evidence>
<feature type="compositionally biased region" description="Basic and acidic residues" evidence="1">
    <location>
        <begin position="363"/>
        <end position="374"/>
    </location>
</feature>
<feature type="compositionally biased region" description="Basic residues" evidence="1">
    <location>
        <begin position="205"/>
        <end position="217"/>
    </location>
</feature>